<evidence type="ECO:0000256" key="1">
    <source>
        <dbReference type="SAM" id="Phobius"/>
    </source>
</evidence>
<keyword evidence="1" id="KW-0472">Membrane</keyword>
<sequence>MEYNTIVNIVLFFMGVALAALGWFSRQIWDAVKVLREDLHKIEVDLPKHYTAKDEFSAAMEKIDKGLQRIYDKLDGKADKA</sequence>
<accession>A0A6J5KHY2</accession>
<reference evidence="2" key="1">
    <citation type="submission" date="2020-04" db="EMBL/GenBank/DDBJ databases">
        <authorList>
            <person name="Chiriac C."/>
            <person name="Salcher M."/>
            <person name="Ghai R."/>
            <person name="Kavagutti S V."/>
        </authorList>
    </citation>
    <scope>NUCLEOTIDE SEQUENCE</scope>
</reference>
<proteinExistence type="predicted"/>
<keyword evidence="1" id="KW-0812">Transmembrane</keyword>
<name>A0A6J5KHY2_9CAUD</name>
<gene>
    <name evidence="2" type="ORF">UFOVP6_30</name>
</gene>
<protein>
    <submittedName>
        <fullName evidence="2">Uncharacterized protein</fullName>
    </submittedName>
</protein>
<keyword evidence="1" id="KW-1133">Transmembrane helix</keyword>
<dbReference type="EMBL" id="LR796143">
    <property type="protein sequence ID" value="CAB4121155.1"/>
    <property type="molecule type" value="Genomic_DNA"/>
</dbReference>
<feature type="transmembrane region" description="Helical" evidence="1">
    <location>
        <begin position="6"/>
        <end position="24"/>
    </location>
</feature>
<organism evidence="2">
    <name type="scientific">uncultured Caudovirales phage</name>
    <dbReference type="NCBI Taxonomy" id="2100421"/>
    <lineage>
        <taxon>Viruses</taxon>
        <taxon>Duplodnaviria</taxon>
        <taxon>Heunggongvirae</taxon>
        <taxon>Uroviricota</taxon>
        <taxon>Caudoviricetes</taxon>
        <taxon>Peduoviridae</taxon>
        <taxon>Maltschvirus</taxon>
        <taxon>Maltschvirus maltsch</taxon>
    </lineage>
</organism>
<evidence type="ECO:0000313" key="2">
    <source>
        <dbReference type="EMBL" id="CAB4121155.1"/>
    </source>
</evidence>